<gene>
    <name evidence="2" type="ORF">QBC33DRAFT_458518</name>
</gene>
<comment type="caution">
    <text evidence="2">The sequence shown here is derived from an EMBL/GenBank/DDBJ whole genome shotgun (WGS) entry which is preliminary data.</text>
</comment>
<dbReference type="EMBL" id="MU839024">
    <property type="protein sequence ID" value="KAK1763828.1"/>
    <property type="molecule type" value="Genomic_DNA"/>
</dbReference>
<organism evidence="2 3">
    <name type="scientific">Phialemonium atrogriseum</name>
    <dbReference type="NCBI Taxonomy" id="1093897"/>
    <lineage>
        <taxon>Eukaryota</taxon>
        <taxon>Fungi</taxon>
        <taxon>Dikarya</taxon>
        <taxon>Ascomycota</taxon>
        <taxon>Pezizomycotina</taxon>
        <taxon>Sordariomycetes</taxon>
        <taxon>Sordariomycetidae</taxon>
        <taxon>Cephalothecales</taxon>
        <taxon>Cephalothecaceae</taxon>
        <taxon>Phialemonium</taxon>
    </lineage>
</organism>
<dbReference type="Proteomes" id="UP001244011">
    <property type="component" value="Unassembled WGS sequence"/>
</dbReference>
<name>A0AAJ0FHY7_9PEZI</name>
<proteinExistence type="predicted"/>
<dbReference type="PANTHER" id="PTHR35910">
    <property type="entry name" value="2EXR DOMAIN-CONTAINING PROTEIN"/>
    <property type="match status" value="1"/>
</dbReference>
<sequence length="386" mass="44675">MDSSLPNNTFHKFPRLPPEIRRAIWELCLPCRVVEVDCPSPYITEPYRTCSFATTTTTNTRPPLISRVCCEAREVAFEHGSIYGSIYGSETEECSKVSSDPGYLYATVDAWIQPSVDTIHLNWMPAYNWTLEGWHDADPIPFFHWVADQTGAPAVSITAEMLLPFHDDWFKGGTQANTDAIIQLDCQREYIVALVMVSIHIPLDIAARSGLFGLLGDDRVKLVDPSDWVAIDKYMGLWTDHGSVDDKEAVAFKQLFSDRQAFQTRLERWKDDVAKVWVWHYWNHGMQIRQERPGHELPDRDAIWLGSNSWPDPWTQVPDPLTRVPFLFHPWFIDIEHRQLNADLPWVQRQKERMPTFHPKIMFRLCGRKCFLPRELRPRLGCKPAV</sequence>
<dbReference type="AlphaFoldDB" id="A0AAJ0FHY7"/>
<dbReference type="InterPro" id="IPR045518">
    <property type="entry name" value="2EXR"/>
</dbReference>
<dbReference type="RefSeq" id="XP_060280041.1">
    <property type="nucleotide sequence ID" value="XM_060424889.1"/>
</dbReference>
<evidence type="ECO:0000313" key="3">
    <source>
        <dbReference type="Proteomes" id="UP001244011"/>
    </source>
</evidence>
<evidence type="ECO:0000313" key="2">
    <source>
        <dbReference type="EMBL" id="KAK1763828.1"/>
    </source>
</evidence>
<dbReference type="PANTHER" id="PTHR35910:SF1">
    <property type="entry name" value="2EXR DOMAIN-CONTAINING PROTEIN"/>
    <property type="match status" value="1"/>
</dbReference>
<accession>A0AAJ0FHY7</accession>
<keyword evidence="3" id="KW-1185">Reference proteome</keyword>
<protein>
    <recommendedName>
        <fullName evidence="1">2EXR domain-containing protein</fullName>
    </recommendedName>
</protein>
<feature type="domain" description="2EXR" evidence="1">
    <location>
        <begin position="10"/>
        <end position="119"/>
    </location>
</feature>
<dbReference type="GeneID" id="85308076"/>
<reference evidence="2" key="1">
    <citation type="submission" date="2023-06" db="EMBL/GenBank/DDBJ databases">
        <title>Genome-scale phylogeny and comparative genomics of the fungal order Sordariales.</title>
        <authorList>
            <consortium name="Lawrence Berkeley National Laboratory"/>
            <person name="Hensen N."/>
            <person name="Bonometti L."/>
            <person name="Westerberg I."/>
            <person name="Brannstrom I.O."/>
            <person name="Guillou S."/>
            <person name="Cros-Aarteil S."/>
            <person name="Calhoun S."/>
            <person name="Haridas S."/>
            <person name="Kuo A."/>
            <person name="Mondo S."/>
            <person name="Pangilinan J."/>
            <person name="Riley R."/>
            <person name="Labutti K."/>
            <person name="Andreopoulos B."/>
            <person name="Lipzen A."/>
            <person name="Chen C."/>
            <person name="Yanf M."/>
            <person name="Daum C."/>
            <person name="Ng V."/>
            <person name="Clum A."/>
            <person name="Steindorff A."/>
            <person name="Ohm R."/>
            <person name="Martin F."/>
            <person name="Silar P."/>
            <person name="Natvig D."/>
            <person name="Lalanne C."/>
            <person name="Gautier V."/>
            <person name="Ament-Velasquez S.L."/>
            <person name="Kruys A."/>
            <person name="Hutchinson M.I."/>
            <person name="Powell A.J."/>
            <person name="Barry K."/>
            <person name="Miller A.N."/>
            <person name="Grigoriev I.V."/>
            <person name="Debuchy R."/>
            <person name="Gladieux P."/>
            <person name="Thoren M.H."/>
            <person name="Johannesson H."/>
        </authorList>
    </citation>
    <scope>NUCLEOTIDE SEQUENCE</scope>
    <source>
        <strain evidence="2">8032-3</strain>
    </source>
</reference>
<evidence type="ECO:0000259" key="1">
    <source>
        <dbReference type="Pfam" id="PF20150"/>
    </source>
</evidence>
<dbReference type="Pfam" id="PF20150">
    <property type="entry name" value="2EXR"/>
    <property type="match status" value="1"/>
</dbReference>